<dbReference type="HOGENOM" id="CLU_130630_0_0_1"/>
<keyword evidence="1" id="KW-0812">Transmembrane</keyword>
<reference evidence="3" key="1">
    <citation type="journal article" date="2013" name="Science">
        <title>The Amborella genome and the evolution of flowering plants.</title>
        <authorList>
            <consortium name="Amborella Genome Project"/>
        </authorList>
    </citation>
    <scope>NUCLEOTIDE SEQUENCE [LARGE SCALE GENOMIC DNA]</scope>
</reference>
<evidence type="ECO:0000256" key="1">
    <source>
        <dbReference type="SAM" id="Phobius"/>
    </source>
</evidence>
<dbReference type="Proteomes" id="UP000017836">
    <property type="component" value="Unassembled WGS sequence"/>
</dbReference>
<accession>W1P508</accession>
<sequence>MMLSATSAMVSSNSKPVSKSLNSKASSLKESFTSSSTFHFAHSLGIRPEAFCPSPEIGLCSVLFVLSVAMGAFLSVAIISLPAMNAFRRLSVSMDKLSNVVSKEVPGTLSSLKLSGLEINDLTQQLSNLRQRLSGNLFGKKERRNKARDISRRDNPMIN</sequence>
<gene>
    <name evidence="2" type="ORF">AMTR_s00045p00130710</name>
</gene>
<dbReference type="PANTHER" id="PTHR33825">
    <property type="entry name" value="CHITINASE-LIKE PROTEIN"/>
    <property type="match status" value="1"/>
</dbReference>
<keyword evidence="1" id="KW-1133">Transmembrane helix</keyword>
<name>W1P508_AMBTC</name>
<protein>
    <submittedName>
        <fullName evidence="2">Uncharacterized protein</fullName>
    </submittedName>
</protein>
<organism evidence="2 3">
    <name type="scientific">Amborella trichopoda</name>
    <dbReference type="NCBI Taxonomy" id="13333"/>
    <lineage>
        <taxon>Eukaryota</taxon>
        <taxon>Viridiplantae</taxon>
        <taxon>Streptophyta</taxon>
        <taxon>Embryophyta</taxon>
        <taxon>Tracheophyta</taxon>
        <taxon>Spermatophyta</taxon>
        <taxon>Magnoliopsida</taxon>
        <taxon>Amborellales</taxon>
        <taxon>Amborellaceae</taxon>
        <taxon>Amborella</taxon>
    </lineage>
</organism>
<proteinExistence type="predicted"/>
<dbReference type="PANTHER" id="PTHR33825:SF4">
    <property type="entry name" value="OS05G0137600 PROTEIN"/>
    <property type="match status" value="1"/>
</dbReference>
<keyword evidence="3" id="KW-1185">Reference proteome</keyword>
<keyword evidence="1" id="KW-0472">Membrane</keyword>
<dbReference type="OMA" id="RRDNPMI"/>
<dbReference type="AlphaFoldDB" id="W1P508"/>
<feature type="transmembrane region" description="Helical" evidence="1">
    <location>
        <begin position="63"/>
        <end position="87"/>
    </location>
</feature>
<evidence type="ECO:0000313" key="3">
    <source>
        <dbReference type="Proteomes" id="UP000017836"/>
    </source>
</evidence>
<dbReference type="EMBL" id="KI394661">
    <property type="protein sequence ID" value="ERN02050.1"/>
    <property type="molecule type" value="Genomic_DNA"/>
</dbReference>
<dbReference type="Gramene" id="ERN02050">
    <property type="protein sequence ID" value="ERN02050"/>
    <property type="gene ID" value="AMTR_s00045p00130710"/>
</dbReference>
<evidence type="ECO:0000313" key="2">
    <source>
        <dbReference type="EMBL" id="ERN02050.1"/>
    </source>
</evidence>
<dbReference type="eggNOG" id="ENOG502S8C9">
    <property type="taxonomic scope" value="Eukaryota"/>
</dbReference>